<dbReference type="SUPFAM" id="SSF53067">
    <property type="entry name" value="Actin-like ATPase domain"/>
    <property type="match status" value="2"/>
</dbReference>
<dbReference type="EMBL" id="CP036282">
    <property type="protein sequence ID" value="QDL52903.1"/>
    <property type="molecule type" value="Genomic_DNA"/>
</dbReference>
<dbReference type="Pfam" id="PF00814">
    <property type="entry name" value="TsaD"/>
    <property type="match status" value="1"/>
</dbReference>
<name>A0A515EJR8_9BURK</name>
<dbReference type="Gene3D" id="3.30.420.40">
    <property type="match status" value="2"/>
</dbReference>
<dbReference type="InterPro" id="IPR043129">
    <property type="entry name" value="ATPase_NBD"/>
</dbReference>
<dbReference type="AlphaFoldDB" id="A0A515EJR8"/>
<dbReference type="InterPro" id="IPR022496">
    <property type="entry name" value="T6A_TsaB"/>
</dbReference>
<evidence type="ECO:0000313" key="2">
    <source>
        <dbReference type="EMBL" id="QDL52903.1"/>
    </source>
</evidence>
<gene>
    <name evidence="2" type="primary">tsaB</name>
    <name evidence="2" type="ORF">EXZ61_01220</name>
</gene>
<evidence type="ECO:0000313" key="3">
    <source>
        <dbReference type="Proteomes" id="UP000317365"/>
    </source>
</evidence>
<reference evidence="3" key="1">
    <citation type="submission" date="2019-02" db="EMBL/GenBank/DDBJ databases">
        <title>Complete genome sequence of Rhodoferax sp. Gr-4.</title>
        <authorList>
            <person name="Jin L."/>
        </authorList>
    </citation>
    <scope>NUCLEOTIDE SEQUENCE [LARGE SCALE GENOMIC DNA]</scope>
    <source>
        <strain evidence="3">Gr-4</strain>
    </source>
</reference>
<keyword evidence="3" id="KW-1185">Reference proteome</keyword>
<reference evidence="3" key="2">
    <citation type="journal article" date="2020" name="Int. J. Syst. Evol. Microbiol.">
        <title>Genomic insights into a novel species Rhodoferax aquaticus sp. nov., isolated from freshwater.</title>
        <authorList>
            <person name="Li T."/>
            <person name="Zhuo Y."/>
            <person name="Jin C.Z."/>
            <person name="Wu X."/>
            <person name="Ko S.R."/>
            <person name="Jin F.J."/>
            <person name="Ahn C.Y."/>
            <person name="Oh H.M."/>
            <person name="Lee H.G."/>
            <person name="Jin L."/>
        </authorList>
    </citation>
    <scope>NUCLEOTIDE SEQUENCE [LARGE SCALE GENOMIC DNA]</scope>
    <source>
        <strain evidence="3">Gr-4</strain>
    </source>
</reference>
<dbReference type="KEGG" id="rhg:EXZ61_01220"/>
<sequence>MNFLVLDTSTELMSVGVSRGRDAQQWLHSGAGGAQASNSLIATILDLMAQAQLTFADLSAIGFGCGPGSFTGLRTACSVVQGLAFGAKVPVLPVDSLLVVAEDARHSAFAASSQLEVTALLDARMDEMYTARYAYDSGVWQCLQEASLLRPEALAPATGAALWAGNVFGVYADRLAPMLQASPKVQCVPAMPTAAALLRLAPGLMAQGQSVPADHALPTYIRDKVAKTTVERMAEKAAVQLASAQAHGG</sequence>
<dbReference type="CDD" id="cd24032">
    <property type="entry name" value="ASKHA_NBD_TsaB"/>
    <property type="match status" value="1"/>
</dbReference>
<protein>
    <submittedName>
        <fullName evidence="2">tRNA (Adenosine(37)-N6)-threonylcarbamoyltransferase complex dimerization subunit type 1 TsaB</fullName>
    </submittedName>
</protein>
<feature type="domain" description="Gcp-like" evidence="1">
    <location>
        <begin position="37"/>
        <end position="140"/>
    </location>
</feature>
<proteinExistence type="predicted"/>
<dbReference type="GO" id="GO:0002949">
    <property type="term" value="P:tRNA threonylcarbamoyladenosine modification"/>
    <property type="evidence" value="ECO:0007669"/>
    <property type="project" value="InterPro"/>
</dbReference>
<dbReference type="Proteomes" id="UP000317365">
    <property type="component" value="Chromosome"/>
</dbReference>
<dbReference type="RefSeq" id="WP_142808355.1">
    <property type="nucleotide sequence ID" value="NZ_CP036282.1"/>
</dbReference>
<accession>A0A515EJR8</accession>
<organism evidence="2 3">
    <name type="scientific">Rhodoferax aquaticus</name>
    <dbReference type="NCBI Taxonomy" id="2527691"/>
    <lineage>
        <taxon>Bacteria</taxon>
        <taxon>Pseudomonadati</taxon>
        <taxon>Pseudomonadota</taxon>
        <taxon>Betaproteobacteria</taxon>
        <taxon>Burkholderiales</taxon>
        <taxon>Comamonadaceae</taxon>
        <taxon>Rhodoferax</taxon>
    </lineage>
</organism>
<dbReference type="InterPro" id="IPR000905">
    <property type="entry name" value="Gcp-like_dom"/>
</dbReference>
<dbReference type="NCBIfam" id="TIGR03725">
    <property type="entry name" value="T6A_YeaZ"/>
    <property type="match status" value="1"/>
</dbReference>
<evidence type="ECO:0000259" key="1">
    <source>
        <dbReference type="Pfam" id="PF00814"/>
    </source>
</evidence>